<dbReference type="InterPro" id="IPR011006">
    <property type="entry name" value="CheY-like_superfamily"/>
</dbReference>
<dbReference type="PANTHER" id="PTHR43547">
    <property type="entry name" value="TWO-COMPONENT HISTIDINE KINASE"/>
    <property type="match status" value="1"/>
</dbReference>
<feature type="domain" description="Response regulatory" evidence="3">
    <location>
        <begin position="34"/>
        <end position="149"/>
    </location>
</feature>
<keyword evidence="4" id="KW-0808">Transferase</keyword>
<feature type="modified residue" description="4-aspartylphosphate" evidence="2">
    <location>
        <position position="82"/>
    </location>
</feature>
<dbReference type="GO" id="GO:0000155">
    <property type="term" value="F:phosphorelay sensor kinase activity"/>
    <property type="evidence" value="ECO:0007669"/>
    <property type="project" value="TreeGrafter"/>
</dbReference>
<dbReference type="STRING" id="338188.ERS852397_01996"/>
<evidence type="ECO:0000313" key="5">
    <source>
        <dbReference type="Proteomes" id="UP000095517"/>
    </source>
</evidence>
<keyword evidence="4" id="KW-0418">Kinase</keyword>
<accession>A0A174F0D5</accession>
<reference evidence="4 5" key="1">
    <citation type="submission" date="2015-09" db="EMBL/GenBank/DDBJ databases">
        <authorList>
            <consortium name="Pathogen Informatics"/>
        </authorList>
    </citation>
    <scope>NUCLEOTIDE SEQUENCE [LARGE SCALE GENOMIC DNA]</scope>
    <source>
        <strain evidence="4 5">2789STDY5608840</strain>
    </source>
</reference>
<dbReference type="SUPFAM" id="SSF52172">
    <property type="entry name" value="CheY-like"/>
    <property type="match status" value="1"/>
</dbReference>
<name>A0A174F0D5_9BACE</name>
<evidence type="ECO:0000259" key="3">
    <source>
        <dbReference type="PROSITE" id="PS50110"/>
    </source>
</evidence>
<dbReference type="InterPro" id="IPR001789">
    <property type="entry name" value="Sig_transdc_resp-reg_receiver"/>
</dbReference>
<dbReference type="Proteomes" id="UP000095517">
    <property type="component" value="Unassembled WGS sequence"/>
</dbReference>
<organism evidence="4 5">
    <name type="scientific">Bacteroides finegoldii</name>
    <dbReference type="NCBI Taxonomy" id="338188"/>
    <lineage>
        <taxon>Bacteria</taxon>
        <taxon>Pseudomonadati</taxon>
        <taxon>Bacteroidota</taxon>
        <taxon>Bacteroidia</taxon>
        <taxon>Bacteroidales</taxon>
        <taxon>Bacteroidaceae</taxon>
        <taxon>Bacteroides</taxon>
    </lineage>
</organism>
<evidence type="ECO:0000256" key="1">
    <source>
        <dbReference type="ARBA" id="ARBA00022553"/>
    </source>
</evidence>
<protein>
    <submittedName>
        <fullName evidence="4">Signal transduction histidine kinase</fullName>
    </submittedName>
</protein>
<sequence>MITMQRYSKGETPKCFNGPEVSEMLFIPKQKEITILIVEDEKNIRELLKDILLPYYQVREAADGEEALKEVEQKQPDIIISDVLMPKLDGITLTDILKSDERTAHIPVIHISAKNSIEDQINAYNHGTDLYIPKPFHPRHVLSAVENMINKYSLMKEYFKSGRSSLIVRDGITMHKEDELLLNKIIKFIEDNIDDESMNPEYYQILTR</sequence>
<evidence type="ECO:0000313" key="4">
    <source>
        <dbReference type="EMBL" id="CUO42388.1"/>
    </source>
</evidence>
<dbReference type="PANTHER" id="PTHR43547:SF2">
    <property type="entry name" value="HYBRID SIGNAL TRANSDUCTION HISTIDINE KINASE C"/>
    <property type="match status" value="1"/>
</dbReference>
<evidence type="ECO:0000256" key="2">
    <source>
        <dbReference type="PROSITE-ProRule" id="PRU00169"/>
    </source>
</evidence>
<keyword evidence="1 2" id="KW-0597">Phosphoprotein</keyword>
<proteinExistence type="predicted"/>
<dbReference type="PROSITE" id="PS50110">
    <property type="entry name" value="RESPONSE_REGULATORY"/>
    <property type="match status" value="1"/>
</dbReference>
<dbReference type="AlphaFoldDB" id="A0A174F0D5"/>
<dbReference type="EMBL" id="CYZH01000009">
    <property type="protein sequence ID" value="CUO42388.1"/>
    <property type="molecule type" value="Genomic_DNA"/>
</dbReference>
<dbReference type="Pfam" id="PF00072">
    <property type="entry name" value="Response_reg"/>
    <property type="match status" value="1"/>
</dbReference>
<dbReference type="SMART" id="SM00448">
    <property type="entry name" value="REC"/>
    <property type="match status" value="1"/>
</dbReference>
<gene>
    <name evidence="4" type="primary">phoP_1</name>
    <name evidence="4" type="ORF">ERS852397_01996</name>
</gene>
<dbReference type="Gene3D" id="3.40.50.2300">
    <property type="match status" value="1"/>
</dbReference>